<keyword evidence="1" id="KW-0472">Membrane</keyword>
<reference evidence="2 3" key="1">
    <citation type="submission" date="2020-10" db="EMBL/GenBank/DDBJ databases">
        <title>Connecting structure to function with the recovery of over 1000 high-quality activated sludge metagenome-assembled genomes encoding full-length rRNA genes using long-read sequencing.</title>
        <authorList>
            <person name="Singleton C.M."/>
            <person name="Petriglieri F."/>
            <person name="Kristensen J.M."/>
            <person name="Kirkegaard R.H."/>
            <person name="Michaelsen T.Y."/>
            <person name="Andersen M.H."/>
            <person name="Karst S.M."/>
            <person name="Dueholm M.S."/>
            <person name="Nielsen P.H."/>
            <person name="Albertsen M."/>
        </authorList>
    </citation>
    <scope>NUCLEOTIDE SEQUENCE [LARGE SCALE GENOMIC DNA]</scope>
    <source>
        <strain evidence="2">Ribe_18-Q3-R11-54_MAXAC.273</strain>
    </source>
</reference>
<sequence length="274" mass="30850">MQQKKSLVYLYLSLPLVLVMSMTSSIGFYTPGFYARETLNWATQSLGQDMIDLYLVAPILLVSSILSWKGNNTAVYIWAGTNLFLVYTFCIYCFDVHFNSMFIFYCINLGLAFYSLLFFVYTQVKTPARIQVNNLVLTNIIGIYFILISICFYFLWLSDIIPAIVAHKVPASLLEVGLPTNAVHVIDLAVFLPGMFITGILLLRKKTLAFILAPVSLVFFILMNITIGGLIIMMSRKGIEASMAVAIAMGFLAFFSLILLILYAMQMKKNTEYS</sequence>
<protein>
    <submittedName>
        <fullName evidence="2">Uncharacterized protein</fullName>
    </submittedName>
</protein>
<accession>A0A9D7XPR5</accession>
<feature type="transmembrane region" description="Helical" evidence="1">
    <location>
        <begin position="182"/>
        <end position="203"/>
    </location>
</feature>
<keyword evidence="1" id="KW-1133">Transmembrane helix</keyword>
<proteinExistence type="predicted"/>
<evidence type="ECO:0000256" key="1">
    <source>
        <dbReference type="SAM" id="Phobius"/>
    </source>
</evidence>
<organism evidence="2 3">
    <name type="scientific">Candidatus Opimibacter skivensis</name>
    <dbReference type="NCBI Taxonomy" id="2982028"/>
    <lineage>
        <taxon>Bacteria</taxon>
        <taxon>Pseudomonadati</taxon>
        <taxon>Bacteroidota</taxon>
        <taxon>Saprospiria</taxon>
        <taxon>Saprospirales</taxon>
        <taxon>Saprospiraceae</taxon>
        <taxon>Candidatus Opimibacter</taxon>
    </lineage>
</organism>
<keyword evidence="1" id="KW-0812">Transmembrane</keyword>
<feature type="transmembrane region" description="Helical" evidence="1">
    <location>
        <begin position="210"/>
        <end position="235"/>
    </location>
</feature>
<feature type="transmembrane region" description="Helical" evidence="1">
    <location>
        <begin position="134"/>
        <end position="156"/>
    </location>
</feature>
<gene>
    <name evidence="2" type="ORF">IPP15_07660</name>
</gene>
<comment type="caution">
    <text evidence="2">The sequence shown here is derived from an EMBL/GenBank/DDBJ whole genome shotgun (WGS) entry which is preliminary data.</text>
</comment>
<evidence type="ECO:0000313" key="3">
    <source>
        <dbReference type="Proteomes" id="UP000808337"/>
    </source>
</evidence>
<evidence type="ECO:0000313" key="2">
    <source>
        <dbReference type="EMBL" id="MBK9982286.1"/>
    </source>
</evidence>
<dbReference type="AlphaFoldDB" id="A0A9D7XPR5"/>
<feature type="transmembrane region" description="Helical" evidence="1">
    <location>
        <begin position="50"/>
        <end position="68"/>
    </location>
</feature>
<feature type="transmembrane region" description="Helical" evidence="1">
    <location>
        <begin position="241"/>
        <end position="265"/>
    </location>
</feature>
<dbReference type="EMBL" id="JADKGY010000006">
    <property type="protein sequence ID" value="MBK9982286.1"/>
    <property type="molecule type" value="Genomic_DNA"/>
</dbReference>
<dbReference type="Proteomes" id="UP000808337">
    <property type="component" value="Unassembled WGS sequence"/>
</dbReference>
<feature type="transmembrane region" description="Helical" evidence="1">
    <location>
        <begin position="100"/>
        <end position="122"/>
    </location>
</feature>
<feature type="transmembrane region" description="Helical" evidence="1">
    <location>
        <begin position="7"/>
        <end position="30"/>
    </location>
</feature>
<feature type="transmembrane region" description="Helical" evidence="1">
    <location>
        <begin position="75"/>
        <end position="94"/>
    </location>
</feature>
<name>A0A9D7XPR5_9BACT</name>